<feature type="transmembrane region" description="Helical" evidence="1">
    <location>
        <begin position="221"/>
        <end position="243"/>
    </location>
</feature>
<reference evidence="3 7" key="1">
    <citation type="submission" date="2018-08" db="EMBL/GenBank/DDBJ databases">
        <title>Draft genome of Streptococcus sp .nov. Z2.</title>
        <authorList>
            <person name="Tian Z."/>
        </authorList>
    </citation>
    <scope>NUCLEOTIDE SEQUENCE [LARGE SCALE GENOMIC DNA]</scope>
    <source>
        <strain evidence="3 7">Z2</strain>
    </source>
</reference>
<feature type="transmembrane region" description="Helical" evidence="1">
    <location>
        <begin position="255"/>
        <end position="274"/>
    </location>
</feature>
<organism evidence="4 6">
    <name type="scientific">Streptococcus chenjunshii</name>
    <dbReference type="NCBI Taxonomy" id="2173853"/>
    <lineage>
        <taxon>Bacteria</taxon>
        <taxon>Bacillati</taxon>
        <taxon>Bacillota</taxon>
        <taxon>Bacilli</taxon>
        <taxon>Lactobacillales</taxon>
        <taxon>Streptococcaceae</taxon>
        <taxon>Streptococcus</taxon>
    </lineage>
</organism>
<dbReference type="Proteomes" id="UP000264056">
    <property type="component" value="Unassembled WGS sequence"/>
</dbReference>
<evidence type="ECO:0000313" key="3">
    <source>
        <dbReference type="EMBL" id="RFU51548.1"/>
    </source>
</evidence>
<dbReference type="InterPro" id="IPR010640">
    <property type="entry name" value="Low_temperature_requirement_A"/>
</dbReference>
<dbReference type="Proteomes" id="UP000262901">
    <property type="component" value="Unassembled WGS sequence"/>
</dbReference>
<evidence type="ECO:0000313" key="7">
    <source>
        <dbReference type="Proteomes" id="UP000264056"/>
    </source>
</evidence>
<accession>A0A372KN10</accession>
<protein>
    <submittedName>
        <fullName evidence="4">Low temperature requirement protein A</fullName>
    </submittedName>
</protein>
<dbReference type="KEGG" id="schj:DDV21_006660"/>
<dbReference type="EMBL" id="QVQZ01000004">
    <property type="protein sequence ID" value="RFU53667.1"/>
    <property type="molecule type" value="Genomic_DNA"/>
</dbReference>
<feature type="transmembrane region" description="Helical" evidence="1">
    <location>
        <begin position="159"/>
        <end position="176"/>
    </location>
</feature>
<gene>
    <name evidence="2" type="ORF">DDV21_006660</name>
    <name evidence="3" type="ORF">DDV22_02560</name>
    <name evidence="4" type="ORF">DDV23_02960</name>
</gene>
<dbReference type="PANTHER" id="PTHR36840">
    <property type="entry name" value="BLL5714 PROTEIN"/>
    <property type="match status" value="1"/>
</dbReference>
<evidence type="ECO:0000313" key="2">
    <source>
        <dbReference type="EMBL" id="AXQ78787.1"/>
    </source>
</evidence>
<keyword evidence="1" id="KW-0472">Membrane</keyword>
<dbReference type="RefSeq" id="WP_116877623.1">
    <property type="nucleotide sequence ID" value="NZ_CP031733.1"/>
</dbReference>
<dbReference type="Proteomes" id="UP000246115">
    <property type="component" value="Chromosome"/>
</dbReference>
<feature type="transmembrane region" description="Helical" evidence="1">
    <location>
        <begin position="74"/>
        <end position="91"/>
    </location>
</feature>
<reference evidence="2" key="4">
    <citation type="journal article" date="2019" name="Int. J. Syst. Evol. Microbiol.">
        <title>Streptococcus chenjunshii sp. nov. isolated from feces of Tibetan antelopes.</title>
        <authorList>
            <person name="Tian Z."/>
            <person name="Lu S."/>
            <person name="Jin D."/>
            <person name="Yang J."/>
            <person name="Pu J."/>
            <person name="Lai X.H."/>
            <person name="Bai X.N."/>
            <person name="Wu X.M."/>
            <person name="Li J."/>
            <person name="Wang S."/>
            <person name="Xu J."/>
        </authorList>
    </citation>
    <scope>NUCLEOTIDE SEQUENCE</scope>
    <source>
        <strain evidence="2">Z15</strain>
    </source>
</reference>
<feature type="transmembrane region" description="Helical" evidence="1">
    <location>
        <begin position="319"/>
        <end position="336"/>
    </location>
</feature>
<dbReference type="EMBL" id="QVQY01000004">
    <property type="protein sequence ID" value="RFU51548.1"/>
    <property type="molecule type" value="Genomic_DNA"/>
</dbReference>
<evidence type="ECO:0000256" key="1">
    <source>
        <dbReference type="SAM" id="Phobius"/>
    </source>
</evidence>
<keyword evidence="7" id="KW-1185">Reference proteome</keyword>
<sequence length="391" mass="45031">MSSVKAKRVSNYELFFDLAFVTAIGQLNSNLYHVEQLTVASMVSFVFTNIILLSIWINEVYFFNQYGDARRIDIFTIIPLMYFIGNLSLYFDFNVETITANQVSVFNALLFGIYIVIALQYGLKGRLLGFDKEITRSITNNLIYAISVLPFVFQLLPANSFTMSIVYFIPIILPLLNQPQNGKQRTNFPHLLERSQLLTILTFGEAVIAIINHYPMMEAPFTGPFFFLGLSLSFMFYMSQTFLNIERHQKASGSLLLYAHIIIVIAVNFFTIGMEFLADPHQQNHGFIFFLTAIILYYLGIGLTNYYNKALYKLKAETVLQWLMLLIVCCGLMIYFRAQLPLIGALLVALSYCMGRITMRARRKAREQNNIPHPDARQNFLNEMRRHHKGR</sequence>
<evidence type="ECO:0000313" key="5">
    <source>
        <dbReference type="Proteomes" id="UP000246115"/>
    </source>
</evidence>
<evidence type="ECO:0000313" key="6">
    <source>
        <dbReference type="Proteomes" id="UP000262901"/>
    </source>
</evidence>
<dbReference type="EMBL" id="CP031733">
    <property type="protein sequence ID" value="AXQ78787.1"/>
    <property type="molecule type" value="Genomic_DNA"/>
</dbReference>
<feature type="transmembrane region" description="Helical" evidence="1">
    <location>
        <begin position="103"/>
        <end position="122"/>
    </location>
</feature>
<dbReference type="AlphaFoldDB" id="A0A372KN10"/>
<feature type="transmembrane region" description="Helical" evidence="1">
    <location>
        <begin position="39"/>
        <end position="62"/>
    </location>
</feature>
<keyword evidence="1" id="KW-1133">Transmembrane helix</keyword>
<name>A0A372KN10_9STRE</name>
<dbReference type="PANTHER" id="PTHR36840:SF1">
    <property type="entry name" value="BLL5714 PROTEIN"/>
    <property type="match status" value="1"/>
</dbReference>
<dbReference type="OrthoDB" id="9798526at2"/>
<feature type="transmembrane region" description="Helical" evidence="1">
    <location>
        <begin position="197"/>
        <end position="215"/>
    </location>
</feature>
<proteinExistence type="predicted"/>
<feature type="transmembrane region" description="Helical" evidence="1">
    <location>
        <begin position="342"/>
        <end position="359"/>
    </location>
</feature>
<dbReference type="Pfam" id="PF06772">
    <property type="entry name" value="LtrA"/>
    <property type="match status" value="1"/>
</dbReference>
<reference evidence="5" key="3">
    <citation type="submission" date="2018-08" db="EMBL/GenBank/DDBJ databases">
        <title>Streptococcus chenjunshii sp. nov., isolated from stools sample of the Tibetan antelope in the Qinghai-Tibet plateau, China.</title>
        <authorList>
            <person name="Tian Z."/>
        </authorList>
    </citation>
    <scope>NUCLEOTIDE SEQUENCE [LARGE SCALE GENOMIC DNA]</scope>
    <source>
        <strain evidence="5">Z15</strain>
    </source>
</reference>
<reference evidence="4 6" key="2">
    <citation type="submission" date="2018-08" db="EMBL/GenBank/DDBJ databases">
        <title>Draft genome of Streptococcus sp. nov. Z1.</title>
        <authorList>
            <person name="Tian Z."/>
        </authorList>
    </citation>
    <scope>NUCLEOTIDE SEQUENCE [LARGE SCALE GENOMIC DNA]</scope>
    <source>
        <strain evidence="4">Z1</strain>
        <strain evidence="6">Z1(2018)</strain>
    </source>
</reference>
<accession>A0A346NCP2</accession>
<feature type="transmembrane region" description="Helical" evidence="1">
    <location>
        <begin position="286"/>
        <end position="307"/>
    </location>
</feature>
<keyword evidence="1" id="KW-0812">Transmembrane</keyword>
<evidence type="ECO:0000313" key="4">
    <source>
        <dbReference type="EMBL" id="RFU53667.1"/>
    </source>
</evidence>